<organism evidence="3 4">
    <name type="scientific">Streblomastix strix</name>
    <dbReference type="NCBI Taxonomy" id="222440"/>
    <lineage>
        <taxon>Eukaryota</taxon>
        <taxon>Metamonada</taxon>
        <taxon>Preaxostyla</taxon>
        <taxon>Oxymonadida</taxon>
        <taxon>Streblomastigidae</taxon>
        <taxon>Streblomastix</taxon>
    </lineage>
</organism>
<evidence type="ECO:0000256" key="1">
    <source>
        <dbReference type="SAM" id="MobiDB-lite"/>
    </source>
</evidence>
<feature type="region of interest" description="Disordered" evidence="1">
    <location>
        <begin position="1"/>
        <end position="20"/>
    </location>
</feature>
<protein>
    <submittedName>
        <fullName evidence="3">Uncharacterized protein</fullName>
    </submittedName>
</protein>
<feature type="compositionally biased region" description="Low complexity" evidence="1">
    <location>
        <begin position="135"/>
        <end position="145"/>
    </location>
</feature>
<feature type="region of interest" description="Disordered" evidence="1">
    <location>
        <begin position="110"/>
        <end position="154"/>
    </location>
</feature>
<evidence type="ECO:0000256" key="2">
    <source>
        <dbReference type="SAM" id="Phobius"/>
    </source>
</evidence>
<evidence type="ECO:0000313" key="4">
    <source>
        <dbReference type="Proteomes" id="UP000324800"/>
    </source>
</evidence>
<comment type="caution">
    <text evidence="3">The sequence shown here is derived from an EMBL/GenBank/DDBJ whole genome shotgun (WGS) entry which is preliminary data.</text>
</comment>
<dbReference type="Proteomes" id="UP000324800">
    <property type="component" value="Unassembled WGS sequence"/>
</dbReference>
<dbReference type="EMBL" id="SNRW01014345">
    <property type="protein sequence ID" value="KAA6371570.1"/>
    <property type="molecule type" value="Genomic_DNA"/>
</dbReference>
<keyword evidence="2" id="KW-0812">Transmembrane</keyword>
<proteinExistence type="predicted"/>
<feature type="transmembrane region" description="Helical" evidence="2">
    <location>
        <begin position="356"/>
        <end position="379"/>
    </location>
</feature>
<keyword evidence="2" id="KW-0472">Membrane</keyword>
<evidence type="ECO:0000313" key="3">
    <source>
        <dbReference type="EMBL" id="KAA6371570.1"/>
    </source>
</evidence>
<gene>
    <name evidence="3" type="ORF">EZS28_032903</name>
</gene>
<dbReference type="AlphaFoldDB" id="A0A5J4UNL6"/>
<accession>A0A5J4UNL6</accession>
<keyword evidence="2" id="KW-1133">Transmembrane helix</keyword>
<feature type="transmembrane region" description="Helical" evidence="2">
    <location>
        <begin position="391"/>
        <end position="416"/>
    </location>
</feature>
<sequence length="438" mass="48681">MQSSSADKQGPDKEPMSYNDAAEQILTLARICAELQDPEQTKAQLLQARFGEDDIDLRGGDTKSKYRIIIKNLLDEDFRKNLLAASVSLVSKPEKRTHAQQVAEMAMDAKIKLKPKSQKSDSIDLTDDIEQTPNSESSSQQPQSASRKRFRKKTIKTMQEQIGEDLGVDMSKQKQFSCTDRQGINWEATKYRWTGNEIPIKIQQGKINIEKGEQYGYIMTALSASQSTALTAYAKSQEGKPNADECKHIFKLSTIGANAVTQLRVGINLPQQFKVVAGNNVLPSDIITEDTMERIKKYAEQKNLKYLTAATAMQYSPETATFDIESASVLLIPGICLNLTSDFCNFMYKRIQSTSLLIPTLALPLVKLQHAVVLSGFTFSCSNLPRDVSVVIVAQVLCVSIFLVLLVCTELLYIGFVQSALPRFLRFDITTAVSIAPI</sequence>
<reference evidence="3 4" key="1">
    <citation type="submission" date="2019-03" db="EMBL/GenBank/DDBJ databases">
        <title>Single cell metagenomics reveals metabolic interactions within the superorganism composed of flagellate Streblomastix strix and complex community of Bacteroidetes bacteria on its surface.</title>
        <authorList>
            <person name="Treitli S.C."/>
            <person name="Kolisko M."/>
            <person name="Husnik F."/>
            <person name="Keeling P."/>
            <person name="Hampl V."/>
        </authorList>
    </citation>
    <scope>NUCLEOTIDE SEQUENCE [LARGE SCALE GENOMIC DNA]</scope>
    <source>
        <strain evidence="3">ST1C</strain>
    </source>
</reference>
<name>A0A5J4UNL6_9EUKA</name>